<evidence type="ECO:0000313" key="2">
    <source>
        <dbReference type="EMBL" id="SFT84730.1"/>
    </source>
</evidence>
<name>A0A1I7BBY6_9ACTN</name>
<feature type="transmembrane region" description="Helical" evidence="1">
    <location>
        <begin position="101"/>
        <end position="120"/>
    </location>
</feature>
<dbReference type="EMBL" id="FPAT01000010">
    <property type="protein sequence ID" value="SFT84730.1"/>
    <property type="molecule type" value="Genomic_DNA"/>
</dbReference>
<keyword evidence="1" id="KW-0472">Membrane</keyword>
<feature type="transmembrane region" description="Helical" evidence="1">
    <location>
        <begin position="126"/>
        <end position="150"/>
    </location>
</feature>
<dbReference type="RefSeq" id="WP_092979734.1">
    <property type="nucleotide sequence ID" value="NZ_FPAT01000010.1"/>
</dbReference>
<reference evidence="3" key="1">
    <citation type="submission" date="2016-10" db="EMBL/GenBank/DDBJ databases">
        <authorList>
            <person name="Varghese N."/>
            <person name="Submissions S."/>
        </authorList>
    </citation>
    <scope>NUCLEOTIDE SEQUENCE [LARGE SCALE GENOMIC DNA]</scope>
    <source>
        <strain evidence="3">DSM 45501</strain>
    </source>
</reference>
<organism evidence="2 3">
    <name type="scientific">Actinopolyspora righensis</name>
    <dbReference type="NCBI Taxonomy" id="995060"/>
    <lineage>
        <taxon>Bacteria</taxon>
        <taxon>Bacillati</taxon>
        <taxon>Actinomycetota</taxon>
        <taxon>Actinomycetes</taxon>
        <taxon>Actinopolysporales</taxon>
        <taxon>Actinopolysporaceae</taxon>
        <taxon>Actinopolyspora</taxon>
        <taxon>Actinopolyspora alba group</taxon>
    </lineage>
</organism>
<evidence type="ECO:0000256" key="1">
    <source>
        <dbReference type="SAM" id="Phobius"/>
    </source>
</evidence>
<accession>A0A1I7BBY6</accession>
<gene>
    <name evidence="2" type="ORF">SAMN04487904_110129</name>
</gene>
<sequence length="907" mass="99382">MALAKSLAGWARTWRSPILLGASLIMSVALLSIARDAGGSQWLALHLPAVPGSDGILWQVQTTFLSVGFAGLAIAAQLFAEAPLAIGASRGRVLKYIGAGRFAGVGLVANTVIGIETIWLSSELGVLGIALFWFVPTVVLLVVSAVRLMVLYRNPSLLDEVVRTSLVESSASRLQRVSRRYSEATKQLDGLVTSSWSSSDLRFETVTLRVPVPQGGVVVKAIKPNAVKQALNALAPRATESRSAVAGSADVYTPPQITLDVEPGDRTRLGETAFRVMTPEALDEPEQGRIIRLLQSSIEFEALGAVTPDEETDREIANLKDAVGTSIRSGAFATAERAVELLGHVVRGVWMIQLDGVDSSRRGSFTRRDWLFRSIGEVEQDAVLSPHAAGMFVGQAMTRALEAPSAGSPEYVDECLRSFTRIWFDVLQQGGTEFDQLCGRIVVCVQNLAQFAAPDQHEDLSRRATWVMVELVKLALDAHKPEAAVRAAEELRGLFEYSDRHGTQRTHVRAGQLVLAGWLDYLADKGDDRDPADGRLRELVTPLGTWAEILTARDLAERGETPFSRWDWWEMKFSGSSHAQLLELSHYIDRSQLAALAVSYGPLPPVSDQETASNYNRLLRVLDERDCDLTSVESRLRERFVEEIAKWKAAEDACLQIEPLSGKRVDALRTSLAEALDGGQRLAERIPCASDVPEDADTSRPILGMNLRISRHYLVDKIFNQTYADPARLGPMIARGFTDGEERKIVGLLRSLQGEPREPSVNAIREQIDALGDQAEHYILLTPYGGLTDLNAWYSSEFSEALTRVTHIETSALDEGAIFYDSRTTLISCRKSEEKEGLAPVGRTSIAFGVFEEAEDGDEPQIRLEAGEYFVIWPGDFPRVFHFGAASVAEDNIDTGDGSVDPSTERS</sequence>
<proteinExistence type="predicted"/>
<dbReference type="Proteomes" id="UP000199165">
    <property type="component" value="Unassembled WGS sequence"/>
</dbReference>
<protein>
    <submittedName>
        <fullName evidence="2">Uncharacterized protein</fullName>
    </submittedName>
</protein>
<dbReference type="AlphaFoldDB" id="A0A1I7BBY6"/>
<feature type="transmembrane region" description="Helical" evidence="1">
    <location>
        <begin position="58"/>
        <end position="80"/>
    </location>
</feature>
<keyword evidence="1" id="KW-1133">Transmembrane helix</keyword>
<keyword evidence="1" id="KW-0812">Transmembrane</keyword>
<evidence type="ECO:0000313" key="3">
    <source>
        <dbReference type="Proteomes" id="UP000199165"/>
    </source>
</evidence>
<keyword evidence="3" id="KW-1185">Reference proteome</keyword>